<dbReference type="PANTHER" id="PTHR31675">
    <property type="entry name" value="PROTEIN YABBY 6-RELATED"/>
    <property type="match status" value="1"/>
</dbReference>
<dbReference type="InterPro" id="IPR036910">
    <property type="entry name" value="HMG_box_dom_sf"/>
</dbReference>
<dbReference type="GO" id="GO:0010582">
    <property type="term" value="P:floral meristem determinacy"/>
    <property type="evidence" value="ECO:0007669"/>
    <property type="project" value="TreeGrafter"/>
</dbReference>
<keyword evidence="4" id="KW-0863">Zinc-finger</keyword>
<dbReference type="GO" id="GO:0045165">
    <property type="term" value="P:cell fate commitment"/>
    <property type="evidence" value="ECO:0007669"/>
    <property type="project" value="TreeGrafter"/>
</dbReference>
<feature type="domain" description="YABBY N-terminal" evidence="8">
    <location>
        <begin position="7"/>
        <end position="60"/>
    </location>
</feature>
<feature type="domain" description="YABBY protein C-terminal" evidence="7">
    <location>
        <begin position="78"/>
        <end position="121"/>
    </location>
</feature>
<comment type="similarity">
    <text evidence="2">Belongs to the YABBY family.</text>
</comment>
<reference evidence="9" key="1">
    <citation type="submission" date="2022-05" db="EMBL/GenBank/DDBJ databases">
        <title>The Musa troglodytarum L. genome provides insights into the mechanism of non-climacteric behaviour and enrichment of carotenoids.</title>
        <authorList>
            <person name="Wang J."/>
        </authorList>
    </citation>
    <scope>NUCLEOTIDE SEQUENCE</scope>
    <source>
        <tissue evidence="9">Leaf</tissue>
    </source>
</reference>
<organism evidence="9 10">
    <name type="scientific">Musa troglodytarum</name>
    <name type="common">fe'i banana</name>
    <dbReference type="NCBI Taxonomy" id="320322"/>
    <lineage>
        <taxon>Eukaryota</taxon>
        <taxon>Viridiplantae</taxon>
        <taxon>Streptophyta</taxon>
        <taxon>Embryophyta</taxon>
        <taxon>Tracheophyta</taxon>
        <taxon>Spermatophyta</taxon>
        <taxon>Magnoliopsida</taxon>
        <taxon>Liliopsida</taxon>
        <taxon>Zingiberales</taxon>
        <taxon>Musaceae</taxon>
        <taxon>Musa</taxon>
    </lineage>
</organism>
<dbReference type="InterPro" id="IPR056775">
    <property type="entry name" value="YABBY_C"/>
</dbReference>
<protein>
    <submittedName>
        <fullName evidence="9">Drooping leaf</fullName>
    </submittedName>
</protein>
<gene>
    <name evidence="9" type="ORF">MUK42_17357</name>
</gene>
<dbReference type="GO" id="GO:0048366">
    <property type="term" value="P:leaf development"/>
    <property type="evidence" value="ECO:0007669"/>
    <property type="project" value="TreeGrafter"/>
</dbReference>
<evidence type="ECO:0000256" key="4">
    <source>
        <dbReference type="ARBA" id="ARBA00022771"/>
    </source>
</evidence>
<keyword evidence="3" id="KW-0479">Metal-binding</keyword>
<evidence type="ECO:0000256" key="2">
    <source>
        <dbReference type="ARBA" id="ARBA00010325"/>
    </source>
</evidence>
<keyword evidence="6" id="KW-0539">Nucleus</keyword>
<keyword evidence="10" id="KW-1185">Reference proteome</keyword>
<dbReference type="EMBL" id="CP097510">
    <property type="protein sequence ID" value="URE24380.1"/>
    <property type="molecule type" value="Genomic_DNA"/>
</dbReference>
<sequence length="128" mass="14489">MDLVCPIEHLCYVRCTYCNTLLAVGVPCRWLMDRVTVNCGHCNHLSFLSAGDAVQCICPTSHLQSLTFEFNLLITVPKKHRAPSAYNHFMREEIQRIKAAKPDIPHREAFSMAAKNWANSDPRNSSDV</sequence>
<dbReference type="GO" id="GO:0008270">
    <property type="term" value="F:zinc ion binding"/>
    <property type="evidence" value="ECO:0007669"/>
    <property type="project" value="UniProtKB-KW"/>
</dbReference>
<dbReference type="Gene3D" id="1.10.30.10">
    <property type="entry name" value="High mobility group box domain"/>
    <property type="match status" value="1"/>
</dbReference>
<dbReference type="GO" id="GO:0005634">
    <property type="term" value="C:nucleus"/>
    <property type="evidence" value="ECO:0007669"/>
    <property type="project" value="UniProtKB-SubCell"/>
</dbReference>
<keyword evidence="5" id="KW-0862">Zinc</keyword>
<dbReference type="Pfam" id="PF24868">
    <property type="entry name" value="YABBY_N"/>
    <property type="match status" value="1"/>
</dbReference>
<dbReference type="Proteomes" id="UP001055439">
    <property type="component" value="Chromosome 8"/>
</dbReference>
<accession>A0A9E7KR84</accession>
<dbReference type="GO" id="GO:0048479">
    <property type="term" value="P:style development"/>
    <property type="evidence" value="ECO:0007669"/>
    <property type="project" value="TreeGrafter"/>
</dbReference>
<evidence type="ECO:0000256" key="3">
    <source>
        <dbReference type="ARBA" id="ARBA00022723"/>
    </source>
</evidence>
<dbReference type="InterPro" id="IPR006780">
    <property type="entry name" value="YABBY"/>
</dbReference>
<dbReference type="Pfam" id="PF04690">
    <property type="entry name" value="YABBY"/>
    <property type="match status" value="1"/>
</dbReference>
<dbReference type="OrthoDB" id="667577at2759"/>
<comment type="subcellular location">
    <subcellularLocation>
        <location evidence="1">Nucleus</location>
    </subcellularLocation>
</comment>
<proteinExistence type="inferred from homology"/>
<dbReference type="CDD" id="cd00084">
    <property type="entry name" value="HMG-box_SF"/>
    <property type="match status" value="1"/>
</dbReference>
<evidence type="ECO:0000256" key="1">
    <source>
        <dbReference type="ARBA" id="ARBA00004123"/>
    </source>
</evidence>
<dbReference type="InterPro" id="IPR056776">
    <property type="entry name" value="YABBY_N"/>
</dbReference>
<dbReference type="SUPFAM" id="SSF47095">
    <property type="entry name" value="HMG-box"/>
    <property type="match status" value="1"/>
</dbReference>
<name>A0A9E7KR84_9LILI</name>
<evidence type="ECO:0000256" key="6">
    <source>
        <dbReference type="ARBA" id="ARBA00023242"/>
    </source>
</evidence>
<evidence type="ECO:0000313" key="10">
    <source>
        <dbReference type="Proteomes" id="UP001055439"/>
    </source>
</evidence>
<dbReference type="PANTHER" id="PTHR31675:SF1">
    <property type="entry name" value="PROTEIN CRABS CLAW"/>
    <property type="match status" value="1"/>
</dbReference>
<evidence type="ECO:0000256" key="5">
    <source>
        <dbReference type="ARBA" id="ARBA00022833"/>
    </source>
</evidence>
<evidence type="ECO:0000259" key="7">
    <source>
        <dbReference type="Pfam" id="PF04690"/>
    </source>
</evidence>
<evidence type="ECO:0000313" key="9">
    <source>
        <dbReference type="EMBL" id="URE24380.1"/>
    </source>
</evidence>
<evidence type="ECO:0000259" key="8">
    <source>
        <dbReference type="Pfam" id="PF24868"/>
    </source>
</evidence>
<dbReference type="AlphaFoldDB" id="A0A9E7KR84"/>